<dbReference type="PANTHER" id="PTHR20854">
    <property type="entry name" value="INOSITOL MONOPHOSPHATASE"/>
    <property type="match status" value="1"/>
</dbReference>
<dbReference type="InterPro" id="IPR000760">
    <property type="entry name" value="Inositol_monophosphatase-like"/>
</dbReference>
<comment type="catalytic activity">
    <reaction evidence="1">
        <text>a myo-inositol phosphate + H2O = myo-inositol + phosphate</text>
        <dbReference type="Rhea" id="RHEA:24056"/>
        <dbReference type="ChEBI" id="CHEBI:15377"/>
        <dbReference type="ChEBI" id="CHEBI:17268"/>
        <dbReference type="ChEBI" id="CHEBI:43474"/>
        <dbReference type="ChEBI" id="CHEBI:84139"/>
        <dbReference type="EC" id="3.1.3.25"/>
    </reaction>
</comment>
<sequence>MPVNESPQIPTGLPDDPRHLLAVASGLLDGVVDHFRSNVGAPGKVDKGHHDFATQVDLELERRLSGSLHERTGIPVHGEEFGGPRLDTGTVWVLDPVDGTYNYSVGLPMAGVLLALIHEGVPVLGLTWLPLVGQRIAAAVDGPVVCNGVPLPPLEPRGLSESVIALGALNIEGRGRYPGRYRIAALGELSRRVARMRMHGSTGADLAFTAAGVLDAAVGFGDHPWDNAAGVALVRAAGGVVTDLAGHEWNIHSPSVVVGAPGAQQEMLQVFLDLGDPEGFLPEPGEVFP</sequence>
<evidence type="ECO:0000256" key="3">
    <source>
        <dbReference type="ARBA" id="ARBA00022723"/>
    </source>
</evidence>
<keyword evidence="4" id="KW-0378">Hydrolase</keyword>
<keyword evidence="3 6" id="KW-0479">Metal-binding</keyword>
<dbReference type="GO" id="GO:0046854">
    <property type="term" value="P:phosphatidylinositol phosphate biosynthetic process"/>
    <property type="evidence" value="ECO:0007669"/>
    <property type="project" value="InterPro"/>
</dbReference>
<accession>A0A516X594</accession>
<dbReference type="PRINTS" id="PR00377">
    <property type="entry name" value="IMPHPHTASES"/>
</dbReference>
<dbReference type="PANTHER" id="PTHR20854:SF4">
    <property type="entry name" value="INOSITOL-1-MONOPHOSPHATASE-RELATED"/>
    <property type="match status" value="1"/>
</dbReference>
<protein>
    <recommendedName>
        <fullName evidence="2">inositol-phosphate phosphatase</fullName>
        <ecNumber evidence="2">3.1.3.25</ecNumber>
    </recommendedName>
</protein>
<proteinExistence type="predicted"/>
<dbReference type="AlphaFoldDB" id="A0A516X594"/>
<evidence type="ECO:0000256" key="5">
    <source>
        <dbReference type="ARBA" id="ARBA00022842"/>
    </source>
</evidence>
<gene>
    <name evidence="7" type="ORF">FO059_11525</name>
</gene>
<feature type="binding site" evidence="6">
    <location>
        <position position="226"/>
    </location>
    <ligand>
        <name>Mg(2+)</name>
        <dbReference type="ChEBI" id="CHEBI:18420"/>
        <label>1</label>
        <note>catalytic</note>
    </ligand>
</feature>
<evidence type="ECO:0000256" key="2">
    <source>
        <dbReference type="ARBA" id="ARBA00013106"/>
    </source>
</evidence>
<dbReference type="Pfam" id="PF00459">
    <property type="entry name" value="Inositol_P"/>
    <property type="match status" value="1"/>
</dbReference>
<evidence type="ECO:0000256" key="1">
    <source>
        <dbReference type="ARBA" id="ARBA00001033"/>
    </source>
</evidence>
<dbReference type="KEGG" id="toy:FO059_11525"/>
<dbReference type="GO" id="GO:0008934">
    <property type="term" value="F:inositol monophosphate 1-phosphatase activity"/>
    <property type="evidence" value="ECO:0007669"/>
    <property type="project" value="TreeGrafter"/>
</dbReference>
<organism evidence="7 8">
    <name type="scientific">Tomitella fengzijianii</name>
    <dbReference type="NCBI Taxonomy" id="2597660"/>
    <lineage>
        <taxon>Bacteria</taxon>
        <taxon>Bacillati</taxon>
        <taxon>Actinomycetota</taxon>
        <taxon>Actinomycetes</taxon>
        <taxon>Mycobacteriales</taxon>
        <taxon>Tomitella</taxon>
    </lineage>
</organism>
<dbReference type="RefSeq" id="WP_143908912.1">
    <property type="nucleotide sequence ID" value="NZ_CP041765.1"/>
</dbReference>
<feature type="binding site" evidence="6">
    <location>
        <position position="79"/>
    </location>
    <ligand>
        <name>Mg(2+)</name>
        <dbReference type="ChEBI" id="CHEBI:18420"/>
        <label>1</label>
        <note>catalytic</note>
    </ligand>
</feature>
<dbReference type="OrthoDB" id="9772456at2"/>
<dbReference type="Gene3D" id="3.40.190.80">
    <property type="match status" value="1"/>
</dbReference>
<dbReference type="EC" id="3.1.3.25" evidence="2"/>
<dbReference type="SUPFAM" id="SSF56655">
    <property type="entry name" value="Carbohydrate phosphatase"/>
    <property type="match status" value="1"/>
</dbReference>
<name>A0A516X594_9ACTN</name>
<keyword evidence="5 6" id="KW-0460">Magnesium</keyword>
<evidence type="ECO:0000256" key="4">
    <source>
        <dbReference type="ARBA" id="ARBA00022801"/>
    </source>
</evidence>
<dbReference type="EMBL" id="CP041765">
    <property type="protein sequence ID" value="QDQ97831.1"/>
    <property type="molecule type" value="Genomic_DNA"/>
</dbReference>
<dbReference type="GO" id="GO:0046872">
    <property type="term" value="F:metal ion binding"/>
    <property type="evidence" value="ECO:0007669"/>
    <property type="project" value="UniProtKB-KW"/>
</dbReference>
<dbReference type="InterPro" id="IPR020550">
    <property type="entry name" value="Inositol_monophosphatase_CS"/>
</dbReference>
<dbReference type="CDD" id="cd01637">
    <property type="entry name" value="IMPase_like"/>
    <property type="match status" value="1"/>
</dbReference>
<dbReference type="PROSITE" id="PS00630">
    <property type="entry name" value="IMP_2"/>
    <property type="match status" value="1"/>
</dbReference>
<reference evidence="7 8" key="1">
    <citation type="submission" date="2019-07" db="EMBL/GenBank/DDBJ databases">
        <title>Tomitella cavernea sp. nov., an actinomycete isolated from soil.</title>
        <authorList>
            <person name="Cheng J."/>
        </authorList>
    </citation>
    <scope>NUCLEOTIDE SEQUENCE [LARGE SCALE GENOMIC DNA]</scope>
    <source>
        <strain evidence="7 8">HY188</strain>
    </source>
</reference>
<evidence type="ECO:0000256" key="6">
    <source>
        <dbReference type="PIRSR" id="PIRSR600760-2"/>
    </source>
</evidence>
<keyword evidence="8" id="KW-1185">Reference proteome</keyword>
<dbReference type="PROSITE" id="PS00629">
    <property type="entry name" value="IMP_1"/>
    <property type="match status" value="1"/>
</dbReference>
<comment type="cofactor">
    <cofactor evidence="6">
        <name>Mg(2+)</name>
        <dbReference type="ChEBI" id="CHEBI:18420"/>
    </cofactor>
</comment>
<evidence type="ECO:0000313" key="8">
    <source>
        <dbReference type="Proteomes" id="UP000317344"/>
    </source>
</evidence>
<dbReference type="GO" id="GO:0006020">
    <property type="term" value="P:inositol metabolic process"/>
    <property type="evidence" value="ECO:0007669"/>
    <property type="project" value="TreeGrafter"/>
</dbReference>
<feature type="binding site" evidence="6">
    <location>
        <position position="95"/>
    </location>
    <ligand>
        <name>Mg(2+)</name>
        <dbReference type="ChEBI" id="CHEBI:18420"/>
        <label>1</label>
        <note>catalytic</note>
    </ligand>
</feature>
<dbReference type="InterPro" id="IPR020583">
    <property type="entry name" value="Inositol_monoP_metal-BS"/>
</dbReference>
<dbReference type="Proteomes" id="UP000317344">
    <property type="component" value="Chromosome"/>
</dbReference>
<feature type="binding site" evidence="6">
    <location>
        <position position="98"/>
    </location>
    <ligand>
        <name>Mg(2+)</name>
        <dbReference type="ChEBI" id="CHEBI:18420"/>
        <label>1</label>
        <note>catalytic</note>
    </ligand>
</feature>
<dbReference type="Gene3D" id="3.30.540.10">
    <property type="entry name" value="Fructose-1,6-Bisphosphatase, subunit A, domain 1"/>
    <property type="match status" value="1"/>
</dbReference>
<evidence type="ECO:0000313" key="7">
    <source>
        <dbReference type="EMBL" id="QDQ97831.1"/>
    </source>
</evidence>
<dbReference type="GO" id="GO:0007165">
    <property type="term" value="P:signal transduction"/>
    <property type="evidence" value="ECO:0007669"/>
    <property type="project" value="TreeGrafter"/>
</dbReference>
<reference evidence="7 8" key="2">
    <citation type="submission" date="2019-07" db="EMBL/GenBank/DDBJ databases">
        <authorList>
            <person name="Huang Y."/>
        </authorList>
    </citation>
    <scope>NUCLEOTIDE SEQUENCE [LARGE SCALE GENOMIC DNA]</scope>
    <source>
        <strain evidence="7 8">HY188</strain>
    </source>
</reference>